<reference evidence="2 3" key="1">
    <citation type="submission" date="2015-09" db="EMBL/GenBank/DDBJ databases">
        <title>Atta colombica WGS genome.</title>
        <authorList>
            <person name="Nygaard S."/>
            <person name="Hu H."/>
            <person name="Boomsma J."/>
            <person name="Zhang G."/>
        </authorList>
    </citation>
    <scope>NUCLEOTIDE SEQUENCE [LARGE SCALE GENOMIC DNA]</scope>
    <source>
        <strain evidence="2">Treedump-2</strain>
        <tissue evidence="2">Whole body</tissue>
    </source>
</reference>
<protein>
    <submittedName>
        <fullName evidence="2">Uncharacterized protein</fullName>
    </submittedName>
</protein>
<dbReference type="AlphaFoldDB" id="A0A195BLD4"/>
<organism evidence="2 3">
    <name type="scientific">Atta colombica</name>
    <dbReference type="NCBI Taxonomy" id="520822"/>
    <lineage>
        <taxon>Eukaryota</taxon>
        <taxon>Metazoa</taxon>
        <taxon>Ecdysozoa</taxon>
        <taxon>Arthropoda</taxon>
        <taxon>Hexapoda</taxon>
        <taxon>Insecta</taxon>
        <taxon>Pterygota</taxon>
        <taxon>Neoptera</taxon>
        <taxon>Endopterygota</taxon>
        <taxon>Hymenoptera</taxon>
        <taxon>Apocrita</taxon>
        <taxon>Aculeata</taxon>
        <taxon>Formicoidea</taxon>
        <taxon>Formicidae</taxon>
        <taxon>Myrmicinae</taxon>
        <taxon>Atta</taxon>
    </lineage>
</organism>
<evidence type="ECO:0000313" key="3">
    <source>
        <dbReference type="Proteomes" id="UP000078540"/>
    </source>
</evidence>
<sequence>MEIMLPPASQGDPAENGSHLANADGDSDSFCSGSDGTPERFVSRFIAKRTTAKWRLSGIVSGALTATARTAGSPLGSPFGEQKWVFPSCRMRHESNSRHLAGMVLTDPKIAPREHLTSGMRSRVAT</sequence>
<gene>
    <name evidence="2" type="ORF">ALC53_04457</name>
</gene>
<evidence type="ECO:0000256" key="1">
    <source>
        <dbReference type="SAM" id="MobiDB-lite"/>
    </source>
</evidence>
<dbReference type="EMBL" id="KQ976450">
    <property type="protein sequence ID" value="KYM85676.1"/>
    <property type="molecule type" value="Genomic_DNA"/>
</dbReference>
<name>A0A195BLD4_9HYME</name>
<proteinExistence type="predicted"/>
<feature type="region of interest" description="Disordered" evidence="1">
    <location>
        <begin position="1"/>
        <end position="36"/>
    </location>
</feature>
<accession>A0A195BLD4</accession>
<keyword evidence="3" id="KW-1185">Reference proteome</keyword>
<evidence type="ECO:0000313" key="2">
    <source>
        <dbReference type="EMBL" id="KYM85676.1"/>
    </source>
</evidence>
<dbReference type="Proteomes" id="UP000078540">
    <property type="component" value="Unassembled WGS sequence"/>
</dbReference>